<evidence type="ECO:0000256" key="2">
    <source>
        <dbReference type="SAM" id="SignalP"/>
    </source>
</evidence>
<keyword evidence="2" id="KW-0732">Signal</keyword>
<evidence type="ECO:0000256" key="1">
    <source>
        <dbReference type="RuleBase" id="RU000411"/>
    </source>
</evidence>
<dbReference type="Ensembl" id="ENSPKIT00000013005.1">
    <property type="protein sequence ID" value="ENSPKIP00000032146.1"/>
    <property type="gene ID" value="ENSPKIG00000012356.1"/>
</dbReference>
<keyword evidence="5" id="KW-1185">Reference proteome</keyword>
<dbReference type="Gene3D" id="3.30.497.10">
    <property type="entry name" value="Antithrombin, subunit I, domain 2"/>
    <property type="match status" value="1"/>
</dbReference>
<dbReference type="GO" id="GO:0016525">
    <property type="term" value="P:negative regulation of angiogenesis"/>
    <property type="evidence" value="ECO:0007669"/>
    <property type="project" value="TreeGrafter"/>
</dbReference>
<dbReference type="STRING" id="1676925.ENSPKIP00000032146"/>
<dbReference type="SUPFAM" id="SSF56574">
    <property type="entry name" value="Serpins"/>
    <property type="match status" value="1"/>
</dbReference>
<dbReference type="GeneTree" id="ENSGT00940000158112"/>
<feature type="domain" description="Serpin" evidence="3">
    <location>
        <begin position="55"/>
        <end position="405"/>
    </location>
</feature>
<sequence length="408" mass="45315">MMQRTAFLLCVTALFSSSLAQQTAAEEEEVEDETPVELFTTPTSKLAAATSDFGYNLFRQMAGSDPKASVLLSPISVSAALTQLSMGASPDSERQLYRVLRYHNLWDPQLHNTLRDLLASLRTPDRGFSSAARVCMERRLRVRLDYLNAVEKQYGVRPKVLLGSVRDVKDINDWVKQQTGSKVDRFLTSPFPRGAGLVPLSAGYFKGRWVTRFTQSGNLEDFNVEGASPVKVAMMKEDRYPIKMGADPDLGCTIAQVQMDGDVSMIFFLPDEVTTNTSLIEEALTAEFVQDLVMTLHPVRVDVTLPMLKLSYSADLLTSLSNMGLSDWLTQTNLQKISNQAIKVSTVRHKVAMETAPEGSQYPSFQPSTSSQALAISFRVNRPFIFLVRDEKSGTLLLIGKVLNPRNL</sequence>
<dbReference type="InterPro" id="IPR023795">
    <property type="entry name" value="Serpin_CS"/>
</dbReference>
<dbReference type="InterPro" id="IPR023796">
    <property type="entry name" value="Serpin_dom"/>
</dbReference>
<dbReference type="InterPro" id="IPR042178">
    <property type="entry name" value="Serpin_sf_1"/>
</dbReference>
<proteinExistence type="inferred from homology"/>
<dbReference type="GO" id="GO:0005615">
    <property type="term" value="C:extracellular space"/>
    <property type="evidence" value="ECO:0007669"/>
    <property type="project" value="InterPro"/>
</dbReference>
<comment type="similarity">
    <text evidence="1">Belongs to the serpin family.</text>
</comment>
<reference evidence="4" key="1">
    <citation type="submission" date="2025-08" db="UniProtKB">
        <authorList>
            <consortium name="Ensembl"/>
        </authorList>
    </citation>
    <scope>IDENTIFICATION</scope>
</reference>
<dbReference type="PANTHER" id="PTHR11461:SF84">
    <property type="entry name" value="PIGMENT EPITHELIUM-DERIVED FACTOR"/>
    <property type="match status" value="1"/>
</dbReference>
<dbReference type="InterPro" id="IPR000215">
    <property type="entry name" value="Serpin_fam"/>
</dbReference>
<accession>A0A3B3SQ14</accession>
<evidence type="ECO:0000259" key="3">
    <source>
        <dbReference type="SMART" id="SM00093"/>
    </source>
</evidence>
<dbReference type="InterPro" id="IPR036186">
    <property type="entry name" value="Serpin_sf"/>
</dbReference>
<dbReference type="AlphaFoldDB" id="A0A3B3SQ14"/>
<feature type="signal peptide" evidence="2">
    <location>
        <begin position="1"/>
        <end position="20"/>
    </location>
</feature>
<organism evidence="4 5">
    <name type="scientific">Paramormyrops kingsleyae</name>
    <dbReference type="NCBI Taxonomy" id="1676925"/>
    <lineage>
        <taxon>Eukaryota</taxon>
        <taxon>Metazoa</taxon>
        <taxon>Chordata</taxon>
        <taxon>Craniata</taxon>
        <taxon>Vertebrata</taxon>
        <taxon>Euteleostomi</taxon>
        <taxon>Actinopterygii</taxon>
        <taxon>Neopterygii</taxon>
        <taxon>Teleostei</taxon>
        <taxon>Osteoglossocephala</taxon>
        <taxon>Osteoglossomorpha</taxon>
        <taxon>Osteoglossiformes</taxon>
        <taxon>Mormyridae</taxon>
        <taxon>Paramormyrops</taxon>
    </lineage>
</organism>
<dbReference type="CTD" id="5176"/>
<dbReference type="PANTHER" id="PTHR11461">
    <property type="entry name" value="SERINE PROTEASE INHIBITOR, SERPIN"/>
    <property type="match status" value="1"/>
</dbReference>
<evidence type="ECO:0000313" key="4">
    <source>
        <dbReference type="Ensembl" id="ENSPKIP00000032146.1"/>
    </source>
</evidence>
<dbReference type="GO" id="GO:0004867">
    <property type="term" value="F:serine-type endopeptidase inhibitor activity"/>
    <property type="evidence" value="ECO:0007669"/>
    <property type="project" value="InterPro"/>
</dbReference>
<dbReference type="Pfam" id="PF00079">
    <property type="entry name" value="Serpin"/>
    <property type="match status" value="1"/>
</dbReference>
<protein>
    <recommendedName>
        <fullName evidence="3">Serpin domain-containing protein</fullName>
    </recommendedName>
</protein>
<feature type="chain" id="PRO_5017340664" description="Serpin domain-containing protein" evidence="2">
    <location>
        <begin position="21"/>
        <end position="408"/>
    </location>
</feature>
<reference evidence="4" key="2">
    <citation type="submission" date="2025-09" db="UniProtKB">
        <authorList>
            <consortium name="Ensembl"/>
        </authorList>
    </citation>
    <scope>IDENTIFICATION</scope>
</reference>
<dbReference type="Proteomes" id="UP000261540">
    <property type="component" value="Unplaced"/>
</dbReference>
<dbReference type="KEGG" id="pki:111833083"/>
<dbReference type="Gene3D" id="2.30.39.10">
    <property type="entry name" value="Alpha-1-antitrypsin, domain 1"/>
    <property type="match status" value="1"/>
</dbReference>
<dbReference type="InterPro" id="IPR042185">
    <property type="entry name" value="Serpin_sf_2"/>
</dbReference>
<evidence type="ECO:0000313" key="5">
    <source>
        <dbReference type="Proteomes" id="UP000261540"/>
    </source>
</evidence>
<name>A0A3B3SQ14_9TELE</name>
<dbReference type="SMART" id="SM00093">
    <property type="entry name" value="SERPIN"/>
    <property type="match status" value="1"/>
</dbReference>
<dbReference type="PROSITE" id="PS00284">
    <property type="entry name" value="SERPIN"/>
    <property type="match status" value="1"/>
</dbReference>
<dbReference type="OrthoDB" id="9995163at2759"/>